<keyword evidence="4" id="KW-1185">Reference proteome</keyword>
<dbReference type="InterPro" id="IPR029058">
    <property type="entry name" value="AB_hydrolase_fold"/>
</dbReference>
<keyword evidence="1" id="KW-0812">Transmembrane</keyword>
<name>A0A1M5HC42_9BACT</name>
<dbReference type="AlphaFoldDB" id="A0A1M5HC42"/>
<keyword evidence="1" id="KW-0472">Membrane</keyword>
<organism evidence="3 4">
    <name type="scientific">Dysgonomonas macrotermitis</name>
    <dbReference type="NCBI Taxonomy" id="1346286"/>
    <lineage>
        <taxon>Bacteria</taxon>
        <taxon>Pseudomonadati</taxon>
        <taxon>Bacteroidota</taxon>
        <taxon>Bacteroidia</taxon>
        <taxon>Bacteroidales</taxon>
        <taxon>Dysgonomonadaceae</taxon>
        <taxon>Dysgonomonas</taxon>
    </lineage>
</organism>
<sequence length="321" mass="35819">MAKNNRTKKILLRLLYIVIAVFVFFNIIAAIQAYAMTHFVNKTPEQVAEQGTLSMLFTGMDVPRPVSNAVPDRPFQLVSIPAEGDNTMEAWMIKTDSVSKGLFILFHGYTDHAESMLHEAYPLLDMGYDVLIPNFRGAGNSYSNQSTIGYLEAANVKEAYDYAVRELKPANISLLGMSMGAAAITKAMHDYQLPVKCVILEAPYGRMFDAVGVRMGKMIPVMGTPMTYLMTFWGGAVNGFNAFGMNPDEFVKDIKVPTLLLYGGKDQHIPVDESLRIYNNIGAQVKDAHMFAEATHESYPRSWLDEWKSTVSAFLKDKVEK</sequence>
<dbReference type="PANTHER" id="PTHR12277:SF81">
    <property type="entry name" value="PROTEIN ABHD13"/>
    <property type="match status" value="1"/>
</dbReference>
<reference evidence="4" key="1">
    <citation type="submission" date="2016-11" db="EMBL/GenBank/DDBJ databases">
        <authorList>
            <person name="Varghese N."/>
            <person name="Submissions S."/>
        </authorList>
    </citation>
    <scope>NUCLEOTIDE SEQUENCE [LARGE SCALE GENOMIC DNA]</scope>
    <source>
        <strain evidence="4">DSM 27370</strain>
    </source>
</reference>
<accession>A0A1M5HC42</accession>
<dbReference type="EMBL" id="FQUC01000016">
    <property type="protein sequence ID" value="SHG13481.1"/>
    <property type="molecule type" value="Genomic_DNA"/>
</dbReference>
<dbReference type="OrthoDB" id="9777090at2"/>
<evidence type="ECO:0000313" key="4">
    <source>
        <dbReference type="Proteomes" id="UP000184480"/>
    </source>
</evidence>
<proteinExistence type="predicted"/>
<dbReference type="InterPro" id="IPR022742">
    <property type="entry name" value="Hydrolase_4"/>
</dbReference>
<gene>
    <name evidence="3" type="ORF">SAMN05444362_11618</name>
</gene>
<dbReference type="SUPFAM" id="SSF53474">
    <property type="entry name" value="alpha/beta-Hydrolases"/>
    <property type="match status" value="1"/>
</dbReference>
<dbReference type="PANTHER" id="PTHR12277">
    <property type="entry name" value="ALPHA/BETA HYDROLASE DOMAIN-CONTAINING PROTEIN"/>
    <property type="match status" value="1"/>
</dbReference>
<feature type="domain" description="Serine aminopeptidase S33" evidence="2">
    <location>
        <begin position="100"/>
        <end position="207"/>
    </location>
</feature>
<dbReference type="Pfam" id="PF12146">
    <property type="entry name" value="Hydrolase_4"/>
    <property type="match status" value="1"/>
</dbReference>
<dbReference type="Proteomes" id="UP000184480">
    <property type="component" value="Unassembled WGS sequence"/>
</dbReference>
<dbReference type="RefSeq" id="WP_062182900.1">
    <property type="nucleotide sequence ID" value="NZ_BBXL01000019.1"/>
</dbReference>
<feature type="transmembrane region" description="Helical" evidence="1">
    <location>
        <begin position="12"/>
        <end position="35"/>
    </location>
</feature>
<evidence type="ECO:0000256" key="1">
    <source>
        <dbReference type="SAM" id="Phobius"/>
    </source>
</evidence>
<evidence type="ECO:0000313" key="3">
    <source>
        <dbReference type="EMBL" id="SHG13481.1"/>
    </source>
</evidence>
<keyword evidence="1" id="KW-1133">Transmembrane helix</keyword>
<dbReference type="Gene3D" id="3.40.50.1820">
    <property type="entry name" value="alpha/beta hydrolase"/>
    <property type="match status" value="1"/>
</dbReference>
<dbReference type="STRING" id="1346286.SAMN05444362_11618"/>
<evidence type="ECO:0000259" key="2">
    <source>
        <dbReference type="Pfam" id="PF12146"/>
    </source>
</evidence>
<protein>
    <recommendedName>
        <fullName evidence="2">Serine aminopeptidase S33 domain-containing protein</fullName>
    </recommendedName>
</protein>